<dbReference type="EMBL" id="JABCIY010000265">
    <property type="protein sequence ID" value="KAF7186166.1"/>
    <property type="molecule type" value="Genomic_DNA"/>
</dbReference>
<accession>A0A8H6R599</accession>
<dbReference type="Proteomes" id="UP000660729">
    <property type="component" value="Unassembled WGS sequence"/>
</dbReference>
<dbReference type="OrthoDB" id="10438471at2759"/>
<proteinExistence type="predicted"/>
<name>A0A8H6R599_9PEZI</name>
<evidence type="ECO:0000313" key="2">
    <source>
        <dbReference type="Proteomes" id="UP000660729"/>
    </source>
</evidence>
<gene>
    <name evidence="1" type="ORF">HII31_12503</name>
</gene>
<protein>
    <recommendedName>
        <fullName evidence="3">F-box domain-containing protein</fullName>
    </recommendedName>
</protein>
<evidence type="ECO:0008006" key="3">
    <source>
        <dbReference type="Google" id="ProtNLM"/>
    </source>
</evidence>
<comment type="caution">
    <text evidence="1">The sequence shown here is derived from an EMBL/GenBank/DDBJ whole genome shotgun (WGS) entry which is preliminary data.</text>
</comment>
<dbReference type="AlphaFoldDB" id="A0A8H6R599"/>
<sequence>MATAQAQPSLSAGARVANIPELLEQILLGLATKEPQDLRTLLLSQRTCHAFRDTIIGTPSLQRALTFENAPITWRTTLNPFFEDSTAQPIKLADGTSLKVTVLEFQYYNPVRMMALEEKSIRVERNIYDIEEHWATVKETRYKRTQGSWRQMRVFQEIGHPTLTILQSCGIRSKTVRGEWENPTLGEVFDLLYPPNDWERRRRLVEEGKQAW</sequence>
<organism evidence="1 2">
    <name type="scientific">Pseudocercospora fuligena</name>
    <dbReference type="NCBI Taxonomy" id="685502"/>
    <lineage>
        <taxon>Eukaryota</taxon>
        <taxon>Fungi</taxon>
        <taxon>Dikarya</taxon>
        <taxon>Ascomycota</taxon>
        <taxon>Pezizomycotina</taxon>
        <taxon>Dothideomycetes</taxon>
        <taxon>Dothideomycetidae</taxon>
        <taxon>Mycosphaerellales</taxon>
        <taxon>Mycosphaerellaceae</taxon>
        <taxon>Pseudocercospora</taxon>
    </lineage>
</organism>
<evidence type="ECO:0000313" key="1">
    <source>
        <dbReference type="EMBL" id="KAF7186166.1"/>
    </source>
</evidence>
<keyword evidence="2" id="KW-1185">Reference proteome</keyword>
<reference evidence="1" key="1">
    <citation type="submission" date="2020-04" db="EMBL/GenBank/DDBJ databases">
        <title>Draft genome resource of the tomato pathogen Pseudocercospora fuligena.</title>
        <authorList>
            <person name="Zaccaron A."/>
        </authorList>
    </citation>
    <scope>NUCLEOTIDE SEQUENCE</scope>
    <source>
        <strain evidence="1">PF001</strain>
    </source>
</reference>